<sequence length="991" mass="104813">MGWQDGSPVFAGRRAELERLRDVGERVRSDGARAVLVAGEAGVGKTRLLREYAHASPLRRVVTGGCPELGVDGLPFAPFVGALRQLVRAADTGADARPRELARLLPELGPHPDSRDEGRARLFEEVLTLLERTAGSGGLAVIIEDLHWADASTRDLLVFLLRNLGPARVQLLASLRTDDLHRSHPLRRLLPELERLPTVDRIDLAPLSRGEVAQQAEGIRGTALPARDLDLVYERSGGNPLFVESFLGHPDPAGAPVPDGPRELLLGGLIGLDDTARRVLEAASVAGDRVHHALLAAVAGLPGDALTAALRAAVDRNALRAADDGYAFRHSLLAEAVAADLLPGERVRLHRRYADALEAGVPGMAARETVTQLARHAYAAHDLPRALAASWRAAGAARDALAYPEHLAHLERVLELWDQVPDATTRIGTGYADVLWFCATGALASGRPRRSVEYATEGLSRMLGPDALDPRAEHEYGGFGDEERLIIADLWHARGEARKEMGRDGALEDLGEAVRAMPARGGGRAKTIATVAGTFLMRGNDADAARIARRALDRARSEGDRRTEADALITLGTATWRGTGSGQAQEALEEGIRLAREVGRPLVEFRGQADLGSQHLWRGDVDAALRLWRAGLERAAELGLQRSKGTVFLLGIADALCVAGRLREAVVLLRSAPVPENPLNRAQLLVGVAEATLLQGGLSAARSAADEVPRIVPERSSASIELYGVRAVRIRLALAEGRSRDAGAVALEYLSPRPLWSGGVRWSVVLLPAAEAAARLRRDARSDAGLAGLSAELDTLINGLLAVHTAPPRVAWEELAAGAVRALSAADPVEALGHWEAAAGAARRSGFRIQLAQALIGAAESLLDAGDTDGARPRLDEAAGIARDCGAGLLLGDIARICDAHGVAHPTASEPADDVPAAPAAPSGPGPLDSLTPRETEVLRLVARGCSNREIGAELVISVKTVSVHVSNVLGKLGVSNRNAAAAMARAEGLE</sequence>
<dbReference type="SUPFAM" id="SSF52540">
    <property type="entry name" value="P-loop containing nucleoside triphosphate hydrolases"/>
    <property type="match status" value="1"/>
</dbReference>
<dbReference type="PRINTS" id="PR00038">
    <property type="entry name" value="HTHLUXR"/>
</dbReference>
<feature type="domain" description="HTH luxR-type" evidence="4">
    <location>
        <begin position="924"/>
        <end position="989"/>
    </location>
</feature>
<dbReference type="Gene3D" id="1.25.40.10">
    <property type="entry name" value="Tetratricopeptide repeat domain"/>
    <property type="match status" value="1"/>
</dbReference>
<dbReference type="PANTHER" id="PTHR16305">
    <property type="entry name" value="TESTICULAR SOLUBLE ADENYLYL CYCLASE"/>
    <property type="match status" value="1"/>
</dbReference>
<evidence type="ECO:0000259" key="4">
    <source>
        <dbReference type="PROSITE" id="PS50043"/>
    </source>
</evidence>
<dbReference type="InterPro" id="IPR016032">
    <property type="entry name" value="Sig_transdc_resp-reg_C-effctor"/>
</dbReference>
<organism evidence="5 6">
    <name type="scientific">Nocardiopsis sediminis</name>
    <dbReference type="NCBI Taxonomy" id="1778267"/>
    <lineage>
        <taxon>Bacteria</taxon>
        <taxon>Bacillati</taxon>
        <taxon>Actinomycetota</taxon>
        <taxon>Actinomycetes</taxon>
        <taxon>Streptosporangiales</taxon>
        <taxon>Nocardiopsidaceae</taxon>
        <taxon>Nocardiopsis</taxon>
    </lineage>
</organism>
<keyword evidence="6" id="KW-1185">Reference proteome</keyword>
<dbReference type="RefSeq" id="WP_378536886.1">
    <property type="nucleotide sequence ID" value="NZ_JBHSBH010000015.1"/>
</dbReference>
<feature type="region of interest" description="Disordered" evidence="3">
    <location>
        <begin position="905"/>
        <end position="933"/>
    </location>
</feature>
<dbReference type="SUPFAM" id="SSF48452">
    <property type="entry name" value="TPR-like"/>
    <property type="match status" value="1"/>
</dbReference>
<dbReference type="Proteomes" id="UP001595847">
    <property type="component" value="Unassembled WGS sequence"/>
</dbReference>
<proteinExistence type="predicted"/>
<reference evidence="6" key="1">
    <citation type="journal article" date="2019" name="Int. J. Syst. Evol. Microbiol.">
        <title>The Global Catalogue of Microorganisms (GCM) 10K type strain sequencing project: providing services to taxonomists for standard genome sequencing and annotation.</title>
        <authorList>
            <consortium name="The Broad Institute Genomics Platform"/>
            <consortium name="The Broad Institute Genome Sequencing Center for Infectious Disease"/>
            <person name="Wu L."/>
            <person name="Ma J."/>
        </authorList>
    </citation>
    <scope>NUCLEOTIDE SEQUENCE [LARGE SCALE GENOMIC DNA]</scope>
    <source>
        <strain evidence="6">TBRC 1826</strain>
    </source>
</reference>
<dbReference type="InterPro" id="IPR036388">
    <property type="entry name" value="WH-like_DNA-bd_sf"/>
</dbReference>
<evidence type="ECO:0000313" key="5">
    <source>
        <dbReference type="EMBL" id="MFC3998789.1"/>
    </source>
</evidence>
<keyword evidence="1" id="KW-0547">Nucleotide-binding</keyword>
<dbReference type="Pfam" id="PF13191">
    <property type="entry name" value="AAA_16"/>
    <property type="match status" value="1"/>
</dbReference>
<dbReference type="PANTHER" id="PTHR16305:SF35">
    <property type="entry name" value="TRANSCRIPTIONAL ACTIVATOR DOMAIN"/>
    <property type="match status" value="1"/>
</dbReference>
<dbReference type="SUPFAM" id="SSF46894">
    <property type="entry name" value="C-terminal effector domain of the bipartite response regulators"/>
    <property type="match status" value="1"/>
</dbReference>
<dbReference type="Pfam" id="PF00196">
    <property type="entry name" value="GerE"/>
    <property type="match status" value="1"/>
</dbReference>
<name>A0ABV8FTS0_9ACTN</name>
<dbReference type="InterPro" id="IPR027417">
    <property type="entry name" value="P-loop_NTPase"/>
</dbReference>
<evidence type="ECO:0000313" key="6">
    <source>
        <dbReference type="Proteomes" id="UP001595847"/>
    </source>
</evidence>
<evidence type="ECO:0000256" key="3">
    <source>
        <dbReference type="SAM" id="MobiDB-lite"/>
    </source>
</evidence>
<dbReference type="InterPro" id="IPR011990">
    <property type="entry name" value="TPR-like_helical_dom_sf"/>
</dbReference>
<evidence type="ECO:0000256" key="1">
    <source>
        <dbReference type="ARBA" id="ARBA00022741"/>
    </source>
</evidence>
<dbReference type="Gene3D" id="3.40.50.300">
    <property type="entry name" value="P-loop containing nucleotide triphosphate hydrolases"/>
    <property type="match status" value="1"/>
</dbReference>
<protein>
    <submittedName>
        <fullName evidence="5">AAA family ATPase</fullName>
    </submittedName>
</protein>
<dbReference type="InterPro" id="IPR000792">
    <property type="entry name" value="Tscrpt_reg_LuxR_C"/>
</dbReference>
<dbReference type="PROSITE" id="PS00622">
    <property type="entry name" value="HTH_LUXR_1"/>
    <property type="match status" value="1"/>
</dbReference>
<gene>
    <name evidence="5" type="ORF">ACFOVU_22880</name>
</gene>
<dbReference type="PROSITE" id="PS50043">
    <property type="entry name" value="HTH_LUXR_2"/>
    <property type="match status" value="1"/>
</dbReference>
<keyword evidence="2" id="KW-0067">ATP-binding</keyword>
<dbReference type="CDD" id="cd06170">
    <property type="entry name" value="LuxR_C_like"/>
    <property type="match status" value="1"/>
</dbReference>
<dbReference type="SMART" id="SM00421">
    <property type="entry name" value="HTH_LUXR"/>
    <property type="match status" value="1"/>
</dbReference>
<accession>A0ABV8FTS0</accession>
<dbReference type="InterPro" id="IPR041664">
    <property type="entry name" value="AAA_16"/>
</dbReference>
<feature type="compositionally biased region" description="Low complexity" evidence="3">
    <location>
        <begin position="908"/>
        <end position="927"/>
    </location>
</feature>
<comment type="caution">
    <text evidence="5">The sequence shown here is derived from an EMBL/GenBank/DDBJ whole genome shotgun (WGS) entry which is preliminary data.</text>
</comment>
<evidence type="ECO:0000256" key="2">
    <source>
        <dbReference type="ARBA" id="ARBA00022840"/>
    </source>
</evidence>
<dbReference type="Gene3D" id="1.10.10.10">
    <property type="entry name" value="Winged helix-like DNA-binding domain superfamily/Winged helix DNA-binding domain"/>
    <property type="match status" value="1"/>
</dbReference>
<dbReference type="EMBL" id="JBHSBH010000015">
    <property type="protein sequence ID" value="MFC3998789.1"/>
    <property type="molecule type" value="Genomic_DNA"/>
</dbReference>